<dbReference type="Gene3D" id="3.60.15.10">
    <property type="entry name" value="Ribonuclease Z/Hydroxyacylglutathione hydrolase-like"/>
    <property type="match status" value="1"/>
</dbReference>
<dbReference type="RefSeq" id="WP_186876603.1">
    <property type="nucleotide sequence ID" value="NZ_JACOPF010000003.1"/>
</dbReference>
<gene>
    <name evidence="2" type="ORF">H8S37_13570</name>
</gene>
<sequence>MYFAEKVRTCNPKEGEVGIFWLGQAGFLLKNSKNEILAVDPYLSDAVERICGLKRLMMPVLEPEELNPNVLVISHHDEDHLDMDIIPEMMKRNPKTKLLAPKTAYNMCLDAKIDKKQLLQFDEGAKITCGGYEIEAVFADHGDHAPDAVGILIRTDGRVFYFSGDTSYQCERMKYAASQDVDVLIVPINGEYGNMNALEAVELVNLVKPKLTIPSHFWTFIRHGSEPYMFDREMRLEANDCPFYFMCQGEGIVWDGTVLRMVNS</sequence>
<accession>A0A923RQW2</accession>
<dbReference type="InterPro" id="IPR036866">
    <property type="entry name" value="RibonucZ/Hydroxyglut_hydro"/>
</dbReference>
<dbReference type="SUPFAM" id="SSF56281">
    <property type="entry name" value="Metallo-hydrolase/oxidoreductase"/>
    <property type="match status" value="1"/>
</dbReference>
<keyword evidence="3" id="KW-1185">Reference proteome</keyword>
<proteinExistence type="predicted"/>
<feature type="domain" description="Metallo-beta-lactamase" evidence="1">
    <location>
        <begin position="23"/>
        <end position="216"/>
    </location>
</feature>
<dbReference type="AlphaFoldDB" id="A0A923RQW2"/>
<dbReference type="SMART" id="SM00849">
    <property type="entry name" value="Lactamase_B"/>
    <property type="match status" value="1"/>
</dbReference>
<dbReference type="PANTHER" id="PTHR43546:SF8">
    <property type="entry name" value="METALLO-BETA-LACTAMASE DOMAIN-CONTAINING PROTEIN"/>
    <property type="match status" value="1"/>
</dbReference>
<evidence type="ECO:0000313" key="2">
    <source>
        <dbReference type="EMBL" id="MBC5689941.1"/>
    </source>
</evidence>
<reference evidence="2" key="1">
    <citation type="submission" date="2020-08" db="EMBL/GenBank/DDBJ databases">
        <title>Genome public.</title>
        <authorList>
            <person name="Liu C."/>
            <person name="Sun Q."/>
        </authorList>
    </citation>
    <scope>NUCLEOTIDE SEQUENCE</scope>
    <source>
        <strain evidence="2">NSJ-55</strain>
    </source>
</reference>
<dbReference type="InterPro" id="IPR001279">
    <property type="entry name" value="Metallo-B-lactamas"/>
</dbReference>
<dbReference type="PANTHER" id="PTHR43546">
    <property type="entry name" value="UPF0173 METAL-DEPENDENT HYDROLASE MJ1163-RELATED"/>
    <property type="match status" value="1"/>
</dbReference>
<organism evidence="2 3">
    <name type="scientific">Mediterraneibacter hominis</name>
    <dbReference type="NCBI Taxonomy" id="2763054"/>
    <lineage>
        <taxon>Bacteria</taxon>
        <taxon>Bacillati</taxon>
        <taxon>Bacillota</taxon>
        <taxon>Clostridia</taxon>
        <taxon>Lachnospirales</taxon>
        <taxon>Lachnospiraceae</taxon>
        <taxon>Mediterraneibacter</taxon>
    </lineage>
</organism>
<evidence type="ECO:0000259" key="1">
    <source>
        <dbReference type="SMART" id="SM00849"/>
    </source>
</evidence>
<dbReference type="InterPro" id="IPR050114">
    <property type="entry name" value="UPF0173_UPF0282_UlaG_hydrolase"/>
</dbReference>
<dbReference type="Pfam" id="PF13483">
    <property type="entry name" value="Lactamase_B_3"/>
    <property type="match status" value="1"/>
</dbReference>
<dbReference type="Proteomes" id="UP000652477">
    <property type="component" value="Unassembled WGS sequence"/>
</dbReference>
<protein>
    <submittedName>
        <fullName evidence="2">MBL fold metallo-hydrolase</fullName>
    </submittedName>
</protein>
<name>A0A923RQW2_9FIRM</name>
<evidence type="ECO:0000313" key="3">
    <source>
        <dbReference type="Proteomes" id="UP000652477"/>
    </source>
</evidence>
<dbReference type="EMBL" id="JACOPF010000003">
    <property type="protein sequence ID" value="MBC5689941.1"/>
    <property type="molecule type" value="Genomic_DNA"/>
</dbReference>
<comment type="caution">
    <text evidence="2">The sequence shown here is derived from an EMBL/GenBank/DDBJ whole genome shotgun (WGS) entry which is preliminary data.</text>
</comment>